<keyword evidence="3" id="KW-0378">Hydrolase</keyword>
<dbReference type="EMBL" id="CP053085">
    <property type="protein sequence ID" value="QJR37806.1"/>
    <property type="molecule type" value="Genomic_DNA"/>
</dbReference>
<keyword evidence="6" id="KW-0482">Metalloprotease</keyword>
<evidence type="ECO:0000313" key="6">
    <source>
        <dbReference type="EMBL" id="QJR37806.1"/>
    </source>
</evidence>
<gene>
    <name evidence="6" type="ORF">HKW67_20915</name>
</gene>
<dbReference type="Proteomes" id="UP000500938">
    <property type="component" value="Chromosome"/>
</dbReference>
<dbReference type="SUPFAM" id="SSF55486">
    <property type="entry name" value="Metalloproteases ('zincins'), catalytic domain"/>
    <property type="match status" value="1"/>
</dbReference>
<evidence type="ECO:0000256" key="1">
    <source>
        <dbReference type="ARBA" id="ARBA00022670"/>
    </source>
</evidence>
<feature type="domain" description="Peptidase metallopeptidase" evidence="5">
    <location>
        <begin position="113"/>
        <end position="268"/>
    </location>
</feature>
<dbReference type="GO" id="GO:0004222">
    <property type="term" value="F:metalloendopeptidase activity"/>
    <property type="evidence" value="ECO:0007669"/>
    <property type="project" value="InterPro"/>
</dbReference>
<name>A0A6M4IW95_9BACT</name>
<evidence type="ECO:0000256" key="2">
    <source>
        <dbReference type="ARBA" id="ARBA00022723"/>
    </source>
</evidence>
<reference evidence="6 7" key="1">
    <citation type="submission" date="2020-05" db="EMBL/GenBank/DDBJ databases">
        <title>Complete genome sequence of Gemmatimonas greenlandica TET16.</title>
        <authorList>
            <person name="Zeng Y."/>
        </authorList>
    </citation>
    <scope>NUCLEOTIDE SEQUENCE [LARGE SCALE GENOMIC DNA]</scope>
    <source>
        <strain evidence="6 7">TET16</strain>
    </source>
</reference>
<evidence type="ECO:0000259" key="5">
    <source>
        <dbReference type="SMART" id="SM00235"/>
    </source>
</evidence>
<accession>A0A6M4IW95</accession>
<evidence type="ECO:0000313" key="7">
    <source>
        <dbReference type="Proteomes" id="UP000500938"/>
    </source>
</evidence>
<keyword evidence="1 6" id="KW-0645">Protease</keyword>
<dbReference type="RefSeq" id="WP_171227242.1">
    <property type="nucleotide sequence ID" value="NZ_CP053085.1"/>
</dbReference>
<dbReference type="GO" id="GO:0006508">
    <property type="term" value="P:proteolysis"/>
    <property type="evidence" value="ECO:0007669"/>
    <property type="project" value="UniProtKB-KW"/>
</dbReference>
<keyword evidence="7" id="KW-1185">Reference proteome</keyword>
<dbReference type="InterPro" id="IPR001818">
    <property type="entry name" value="Pept_M10_metallopeptidase"/>
</dbReference>
<dbReference type="GO" id="GO:0008270">
    <property type="term" value="F:zinc ion binding"/>
    <property type="evidence" value="ECO:0007669"/>
    <property type="project" value="InterPro"/>
</dbReference>
<proteinExistence type="predicted"/>
<dbReference type="Pfam" id="PF00413">
    <property type="entry name" value="Peptidase_M10"/>
    <property type="match status" value="1"/>
</dbReference>
<dbReference type="InterPro" id="IPR006026">
    <property type="entry name" value="Peptidase_Metallo"/>
</dbReference>
<dbReference type="AlphaFoldDB" id="A0A6M4IW95"/>
<keyword evidence="4" id="KW-0862">Zinc</keyword>
<dbReference type="Gene3D" id="3.40.390.10">
    <property type="entry name" value="Collagenase (Catalytic Domain)"/>
    <property type="match status" value="1"/>
</dbReference>
<organism evidence="6 7">
    <name type="scientific">Gemmatimonas groenlandica</name>
    <dbReference type="NCBI Taxonomy" id="2732249"/>
    <lineage>
        <taxon>Bacteria</taxon>
        <taxon>Pseudomonadati</taxon>
        <taxon>Gemmatimonadota</taxon>
        <taxon>Gemmatimonadia</taxon>
        <taxon>Gemmatimonadales</taxon>
        <taxon>Gemmatimonadaceae</taxon>
        <taxon>Gemmatimonas</taxon>
    </lineage>
</organism>
<dbReference type="SMART" id="SM00235">
    <property type="entry name" value="ZnMc"/>
    <property type="match status" value="1"/>
</dbReference>
<dbReference type="InterPro" id="IPR024079">
    <property type="entry name" value="MetalloPept_cat_dom_sf"/>
</dbReference>
<evidence type="ECO:0000256" key="4">
    <source>
        <dbReference type="ARBA" id="ARBA00022833"/>
    </source>
</evidence>
<evidence type="ECO:0000256" key="3">
    <source>
        <dbReference type="ARBA" id="ARBA00022801"/>
    </source>
</evidence>
<dbReference type="KEGG" id="ggr:HKW67_20915"/>
<sequence length="274" mass="29904">MKTAETLLACCVVGLACFIGGQSVGVRTSATRNEAAGAIDERAPRTGRGLRIAVDSGTIVPRALRHGEELLVPSSLLVRPDRPSISADEMRRRLAPGIEGTYMNALLRSRDSALTRWPDRTTRPLRVFIRDGETIEGWKPDYLPVVRDAFDTWVQAGIPVRFTFVIDSASADVHVRFTSSFANGISGKTIWSRDAAYWLVSSDIQLAVSHPGGGYVTPPQMRAIALHEVGHLLGLDHAESSDDIMSARVRVRELSETDRATVRLLYTVPAGSVK</sequence>
<protein>
    <submittedName>
        <fullName evidence="6">Matrixin family metalloprotease</fullName>
    </submittedName>
</protein>
<dbReference type="PROSITE" id="PS51257">
    <property type="entry name" value="PROKAR_LIPOPROTEIN"/>
    <property type="match status" value="1"/>
</dbReference>
<dbReference type="GO" id="GO:0031012">
    <property type="term" value="C:extracellular matrix"/>
    <property type="evidence" value="ECO:0007669"/>
    <property type="project" value="InterPro"/>
</dbReference>
<keyword evidence="2" id="KW-0479">Metal-binding</keyword>